<evidence type="ECO:0000259" key="3">
    <source>
        <dbReference type="PROSITE" id="PS50103"/>
    </source>
</evidence>
<protein>
    <recommendedName>
        <fullName evidence="3">C3H1-type domain-containing protein</fullName>
    </recommendedName>
</protein>
<name>A0AAT9JF52_9MONO</name>
<dbReference type="PROSITE" id="PS50103">
    <property type="entry name" value="ZF_C3H1"/>
    <property type="match status" value="1"/>
</dbReference>
<dbReference type="Gene3D" id="6.10.250.3220">
    <property type="match status" value="1"/>
</dbReference>
<keyword evidence="1" id="KW-0479">Metal-binding</keyword>
<sequence length="196" mass="22702">MAEKHVSKIEHLRQQHSELCEDFRSYRVCPRGARCQRIHPYQNANFEQTTAMLDYIIGHLHDQALKISIMQEQINNISDSLKLDQKRPMERGRARGGVERKRYSRQMRARSISSDRLSRPHTPATHVESDLPTEESQPATQTFYSRPHVPYAVGPIYNPPQPLLPGQNIRFHEPYYYPSPMVLQTSTTHHSAAHPP</sequence>
<feature type="zinc finger region" description="C3H1-type" evidence="1">
    <location>
        <begin position="14"/>
        <end position="42"/>
    </location>
</feature>
<reference evidence="4" key="1">
    <citation type="journal article" date="2024" name="Microb. Genom.">
        <title>The hidden RNA viruses in Blattodea (cockroach and termite).</title>
        <authorList>
            <person name="Fan J."/>
            <person name="Jiang S."/>
            <person name="Li W."/>
            <person name="Li J."/>
            <person name="Pang R."/>
            <person name="Wu H."/>
        </authorList>
    </citation>
    <scope>NUCLEOTIDE SEQUENCE</scope>
    <source>
        <strain evidence="4">CI2017</strain>
    </source>
</reference>
<accession>A0AAT9JF52</accession>
<feature type="compositionally biased region" description="Basic and acidic residues" evidence="2">
    <location>
        <begin position="85"/>
        <end position="101"/>
    </location>
</feature>
<keyword evidence="1" id="KW-0863">Zinc-finger</keyword>
<dbReference type="InterPro" id="IPR000571">
    <property type="entry name" value="Znf_CCCH"/>
</dbReference>
<evidence type="ECO:0000313" key="4">
    <source>
        <dbReference type="EMBL" id="DBA56630.1"/>
    </source>
</evidence>
<organism evidence="4">
    <name type="scientific">Macrotermes bellicosus lispivirus 1</name>
    <dbReference type="NCBI Taxonomy" id="3133480"/>
    <lineage>
        <taxon>Viruses</taxon>
        <taxon>Riboviria</taxon>
        <taxon>Orthornavirae</taxon>
        <taxon>Negarnaviricota</taxon>
        <taxon>Haploviricotina</taxon>
        <taxon>Monjiviricetes</taxon>
        <taxon>Mononegavirales</taxon>
        <taxon>Lispiviridae</taxon>
    </lineage>
</organism>
<evidence type="ECO:0000256" key="1">
    <source>
        <dbReference type="PROSITE-ProRule" id="PRU00723"/>
    </source>
</evidence>
<proteinExistence type="predicted"/>
<dbReference type="GO" id="GO:0008270">
    <property type="term" value="F:zinc ion binding"/>
    <property type="evidence" value="ECO:0007669"/>
    <property type="project" value="UniProtKB-KW"/>
</dbReference>
<feature type="region of interest" description="Disordered" evidence="2">
    <location>
        <begin position="85"/>
        <end position="140"/>
    </location>
</feature>
<keyword evidence="1" id="KW-0862">Zinc</keyword>
<dbReference type="EMBL" id="BK067118">
    <property type="protein sequence ID" value="DBA56630.1"/>
    <property type="molecule type" value="Viral_cRNA"/>
</dbReference>
<feature type="domain" description="C3H1-type" evidence="3">
    <location>
        <begin position="14"/>
        <end position="42"/>
    </location>
</feature>
<dbReference type="Pfam" id="PF00642">
    <property type="entry name" value="zf-CCCH"/>
    <property type="match status" value="1"/>
</dbReference>
<evidence type="ECO:0000256" key="2">
    <source>
        <dbReference type="SAM" id="MobiDB-lite"/>
    </source>
</evidence>